<keyword evidence="12 13" id="KW-0464">Manganese</keyword>
<evidence type="ECO:0000256" key="11">
    <source>
        <dbReference type="ARBA" id="ARBA00023180"/>
    </source>
</evidence>
<evidence type="ECO:0000256" key="3">
    <source>
        <dbReference type="ARBA" id="ARBA00005680"/>
    </source>
</evidence>
<evidence type="ECO:0000256" key="8">
    <source>
        <dbReference type="ARBA" id="ARBA00023034"/>
    </source>
</evidence>
<comment type="caution">
    <text evidence="15">The sequence shown here is derived from an EMBL/GenBank/DDBJ whole genome shotgun (WGS) entry which is preliminary data.</text>
</comment>
<dbReference type="PROSITE" id="PS50231">
    <property type="entry name" value="RICIN_B_LECTIN"/>
    <property type="match status" value="1"/>
</dbReference>
<evidence type="ECO:0000256" key="5">
    <source>
        <dbReference type="ARBA" id="ARBA00022734"/>
    </source>
</evidence>
<keyword evidence="11" id="KW-0325">Glycoprotein</keyword>
<dbReference type="Pfam" id="PF00652">
    <property type="entry name" value="Ricin_B_lectin"/>
    <property type="match status" value="1"/>
</dbReference>
<dbReference type="FunFam" id="2.80.10.50:FF:000075">
    <property type="entry name" value="Polypeptide N-acetylgalactosaminyltransferase"/>
    <property type="match status" value="1"/>
</dbReference>
<keyword evidence="16" id="KW-1185">Reference proteome</keyword>
<gene>
    <name evidence="15" type="ORF">DGAL_LOCUS4676</name>
</gene>
<dbReference type="SUPFAM" id="SSF50370">
    <property type="entry name" value="Ricin B-like lectins"/>
    <property type="match status" value="1"/>
</dbReference>
<keyword evidence="9 13" id="KW-0472">Membrane</keyword>
<organism evidence="15 16">
    <name type="scientific">Daphnia galeata</name>
    <dbReference type="NCBI Taxonomy" id="27404"/>
    <lineage>
        <taxon>Eukaryota</taxon>
        <taxon>Metazoa</taxon>
        <taxon>Ecdysozoa</taxon>
        <taxon>Arthropoda</taxon>
        <taxon>Crustacea</taxon>
        <taxon>Branchiopoda</taxon>
        <taxon>Diplostraca</taxon>
        <taxon>Cladocera</taxon>
        <taxon>Anomopoda</taxon>
        <taxon>Daphniidae</taxon>
        <taxon>Daphnia</taxon>
    </lineage>
</organism>
<dbReference type="UniPathway" id="UPA00378"/>
<protein>
    <recommendedName>
        <fullName evidence="13">Polypeptide N-acetylgalactosaminyltransferase</fullName>
        <ecNumber evidence="13">2.4.1.-</ecNumber>
    </recommendedName>
    <alternativeName>
        <fullName evidence="13">Protein-UDP acetylgalactosaminyltransferase</fullName>
    </alternativeName>
</protein>
<dbReference type="EMBL" id="CAKKLH010000079">
    <property type="protein sequence ID" value="CAH0102283.1"/>
    <property type="molecule type" value="Genomic_DNA"/>
</dbReference>
<dbReference type="PANTHER" id="PTHR11675:SF63">
    <property type="entry name" value="POLYPEPTIDE N-ACETYLGALACTOSAMINYLTRANSFERASE"/>
    <property type="match status" value="1"/>
</dbReference>
<keyword evidence="10 13" id="KW-1015">Disulfide bond</keyword>
<dbReference type="CDD" id="cd02510">
    <property type="entry name" value="pp-GalNAc-T"/>
    <property type="match status" value="1"/>
</dbReference>
<dbReference type="SUPFAM" id="SSF53448">
    <property type="entry name" value="Nucleotide-diphospho-sugar transferases"/>
    <property type="match status" value="1"/>
</dbReference>
<keyword evidence="6" id="KW-0735">Signal-anchor</keyword>
<dbReference type="OrthoDB" id="9982049at2759"/>
<keyword evidence="7 13" id="KW-1133">Transmembrane helix</keyword>
<dbReference type="InterPro" id="IPR035992">
    <property type="entry name" value="Ricin_B-like_lectins"/>
</dbReference>
<evidence type="ECO:0000313" key="15">
    <source>
        <dbReference type="EMBL" id="CAH0102283.1"/>
    </source>
</evidence>
<evidence type="ECO:0000259" key="14">
    <source>
        <dbReference type="SMART" id="SM00458"/>
    </source>
</evidence>
<dbReference type="SMART" id="SM00458">
    <property type="entry name" value="RICIN"/>
    <property type="match status" value="1"/>
</dbReference>
<dbReference type="GO" id="GO:0000139">
    <property type="term" value="C:Golgi membrane"/>
    <property type="evidence" value="ECO:0007669"/>
    <property type="project" value="UniProtKB-SubCell"/>
</dbReference>
<comment type="similarity">
    <text evidence="3 13">Belongs to the glycosyltransferase 2 family. GalNAc-T subfamily.</text>
</comment>
<evidence type="ECO:0000256" key="9">
    <source>
        <dbReference type="ARBA" id="ARBA00023136"/>
    </source>
</evidence>
<keyword evidence="4 13" id="KW-0812">Transmembrane</keyword>
<dbReference type="GO" id="GO:0030246">
    <property type="term" value="F:carbohydrate binding"/>
    <property type="evidence" value="ECO:0007669"/>
    <property type="project" value="UniProtKB-KW"/>
</dbReference>
<proteinExistence type="inferred from homology"/>
<evidence type="ECO:0000256" key="7">
    <source>
        <dbReference type="ARBA" id="ARBA00022989"/>
    </source>
</evidence>
<dbReference type="EC" id="2.4.1.-" evidence="13"/>
<evidence type="ECO:0000256" key="10">
    <source>
        <dbReference type="ARBA" id="ARBA00023157"/>
    </source>
</evidence>
<keyword evidence="5 13" id="KW-0430">Lectin</keyword>
<dbReference type="GO" id="GO:0004653">
    <property type="term" value="F:polypeptide N-acetylgalactosaminyltransferase activity"/>
    <property type="evidence" value="ECO:0007669"/>
    <property type="project" value="TreeGrafter"/>
</dbReference>
<name>A0A8J2RSX6_9CRUS</name>
<dbReference type="PANTHER" id="PTHR11675">
    <property type="entry name" value="N-ACETYLGALACTOSAMINYLTRANSFERASE"/>
    <property type="match status" value="1"/>
</dbReference>
<reference evidence="15" key="1">
    <citation type="submission" date="2021-11" db="EMBL/GenBank/DDBJ databases">
        <authorList>
            <person name="Schell T."/>
        </authorList>
    </citation>
    <scope>NUCLEOTIDE SEQUENCE</scope>
    <source>
        <strain evidence="15">M5</strain>
    </source>
</reference>
<dbReference type="GO" id="GO:0006493">
    <property type="term" value="P:protein O-linked glycosylation"/>
    <property type="evidence" value="ECO:0007669"/>
    <property type="project" value="UniProtKB-ARBA"/>
</dbReference>
<feature type="domain" description="Ricin B lectin" evidence="14">
    <location>
        <begin position="486"/>
        <end position="620"/>
    </location>
</feature>
<keyword evidence="8 13" id="KW-0333">Golgi apparatus</keyword>
<dbReference type="GO" id="GO:0005112">
    <property type="term" value="F:Notch binding"/>
    <property type="evidence" value="ECO:0007669"/>
    <property type="project" value="TreeGrafter"/>
</dbReference>
<dbReference type="InterPro" id="IPR001173">
    <property type="entry name" value="Glyco_trans_2-like"/>
</dbReference>
<dbReference type="Pfam" id="PF00535">
    <property type="entry name" value="Glycos_transf_2"/>
    <property type="match status" value="1"/>
</dbReference>
<dbReference type="Gene3D" id="2.80.10.50">
    <property type="match status" value="1"/>
</dbReference>
<sequence length="623" mass="71132">MRASYKPFFLGIIFTSITWCVVLYLYVSLSPINSSTTMKHHSVPFIVTVKEGKPSTVPIVINNYLGEFDQDAHSKKLVPHFKAKMNKSASNNLEANLGLVRNSEDQKIREDGYSKHAFNVLVSSRLDYHREIPDSRHKMCQTLKYSKLYLNTSVIICFYNEDPNTLFRTVHSVLDQTPAELLHEVLLVDDSSDGENIHNEVEEFVGKNFPPKVQLLKTAKREGLIRARIFGAKKATGQVLIFLDSHCEVNREWVQPLIARIQENRTFVVTPIIDIINSDTFQYTSSPLVRGGFNWGLHFKWDSLPDDSLKTNEDFVKPILSPTMAGGLFAIEREYFFDIGEYDAGMNVWGGENLEISFRIWMCGGRLEIIPCSRVGHVFRRRRPYGSPNGEDTMTYNSLRAAHVWLDDYIEHFFHVRPDARRVSYGDVGPRQRLRRLMKCQSFDWYLKNVYPELTVPGKETNQTSKKETNSKLQSRRKYHRKNYVSTYQIKLSGSHLCVESDKEVTSKGSTLLLGVCSKTKKQLWSVTDKGEMVLAQMLCMESPESSKQKPRLSKCHEMGGLQEWKHHDDIDTPVYNIAAGLCLGISSSGIQDFANPNLENTPVIMTVCTDTSAAKWDFVKIP</sequence>
<feature type="transmembrane region" description="Helical" evidence="13">
    <location>
        <begin position="7"/>
        <end position="27"/>
    </location>
</feature>
<dbReference type="CDD" id="cd23440">
    <property type="entry name" value="beta-trefoil_Ricin_GALNT11"/>
    <property type="match status" value="1"/>
</dbReference>
<evidence type="ECO:0000256" key="2">
    <source>
        <dbReference type="ARBA" id="ARBA00004323"/>
    </source>
</evidence>
<evidence type="ECO:0000256" key="12">
    <source>
        <dbReference type="ARBA" id="ARBA00023211"/>
    </source>
</evidence>
<dbReference type="GO" id="GO:0008593">
    <property type="term" value="P:regulation of Notch signaling pathway"/>
    <property type="evidence" value="ECO:0007669"/>
    <property type="project" value="TreeGrafter"/>
</dbReference>
<dbReference type="AlphaFoldDB" id="A0A8J2RSX6"/>
<dbReference type="InterPro" id="IPR000772">
    <property type="entry name" value="Ricin_B_lectin"/>
</dbReference>
<comment type="subcellular location">
    <subcellularLocation>
        <location evidence="2 13">Golgi apparatus membrane</location>
        <topology evidence="2 13">Single-pass type II membrane protein</topology>
    </subcellularLocation>
</comment>
<keyword evidence="13" id="KW-0808">Transferase</keyword>
<keyword evidence="13" id="KW-0328">Glycosyltransferase</keyword>
<dbReference type="Proteomes" id="UP000789390">
    <property type="component" value="Unassembled WGS sequence"/>
</dbReference>
<evidence type="ECO:0000313" key="16">
    <source>
        <dbReference type="Proteomes" id="UP000789390"/>
    </source>
</evidence>
<evidence type="ECO:0000256" key="6">
    <source>
        <dbReference type="ARBA" id="ARBA00022968"/>
    </source>
</evidence>
<dbReference type="FunFam" id="3.90.550.10:FF:000053">
    <property type="entry name" value="Polypeptide N-acetylgalactosaminyltransferase"/>
    <property type="match status" value="1"/>
</dbReference>
<comment type="pathway">
    <text evidence="13">Protein modification; protein glycosylation.</text>
</comment>
<comment type="cofactor">
    <cofactor evidence="1 13">
        <name>Mn(2+)</name>
        <dbReference type="ChEBI" id="CHEBI:29035"/>
    </cofactor>
</comment>
<accession>A0A8J2RSX6</accession>
<evidence type="ECO:0000256" key="1">
    <source>
        <dbReference type="ARBA" id="ARBA00001936"/>
    </source>
</evidence>
<evidence type="ECO:0000256" key="13">
    <source>
        <dbReference type="RuleBase" id="RU361242"/>
    </source>
</evidence>
<dbReference type="Gene3D" id="3.90.550.10">
    <property type="entry name" value="Spore Coat Polysaccharide Biosynthesis Protein SpsA, Chain A"/>
    <property type="match status" value="1"/>
</dbReference>
<dbReference type="InterPro" id="IPR029044">
    <property type="entry name" value="Nucleotide-diphossugar_trans"/>
</dbReference>
<dbReference type="InterPro" id="IPR045885">
    <property type="entry name" value="GalNAc-T"/>
</dbReference>
<evidence type="ECO:0000256" key="4">
    <source>
        <dbReference type="ARBA" id="ARBA00022692"/>
    </source>
</evidence>